<dbReference type="EMBL" id="MNCJ02000331">
    <property type="protein sequence ID" value="KAF5757900.1"/>
    <property type="molecule type" value="Genomic_DNA"/>
</dbReference>
<evidence type="ECO:0000313" key="2">
    <source>
        <dbReference type="Proteomes" id="UP000215914"/>
    </source>
</evidence>
<dbReference type="AlphaFoldDB" id="A0A9K3GWE7"/>
<protein>
    <submittedName>
        <fullName evidence="1">Uncharacterized protein</fullName>
    </submittedName>
</protein>
<reference evidence="1" key="1">
    <citation type="journal article" date="2017" name="Nature">
        <title>The sunflower genome provides insights into oil metabolism, flowering and Asterid evolution.</title>
        <authorList>
            <person name="Badouin H."/>
            <person name="Gouzy J."/>
            <person name="Grassa C.J."/>
            <person name="Murat F."/>
            <person name="Staton S.E."/>
            <person name="Cottret L."/>
            <person name="Lelandais-Briere C."/>
            <person name="Owens G.L."/>
            <person name="Carrere S."/>
            <person name="Mayjonade B."/>
            <person name="Legrand L."/>
            <person name="Gill N."/>
            <person name="Kane N.C."/>
            <person name="Bowers J.E."/>
            <person name="Hubner S."/>
            <person name="Bellec A."/>
            <person name="Berard A."/>
            <person name="Berges H."/>
            <person name="Blanchet N."/>
            <person name="Boniface M.C."/>
            <person name="Brunel D."/>
            <person name="Catrice O."/>
            <person name="Chaidir N."/>
            <person name="Claudel C."/>
            <person name="Donnadieu C."/>
            <person name="Faraut T."/>
            <person name="Fievet G."/>
            <person name="Helmstetter N."/>
            <person name="King M."/>
            <person name="Knapp S.J."/>
            <person name="Lai Z."/>
            <person name="Le Paslier M.C."/>
            <person name="Lippi Y."/>
            <person name="Lorenzon L."/>
            <person name="Mandel J.R."/>
            <person name="Marage G."/>
            <person name="Marchand G."/>
            <person name="Marquand E."/>
            <person name="Bret-Mestries E."/>
            <person name="Morien E."/>
            <person name="Nambeesan S."/>
            <person name="Nguyen T."/>
            <person name="Pegot-Espagnet P."/>
            <person name="Pouilly N."/>
            <person name="Raftis F."/>
            <person name="Sallet E."/>
            <person name="Schiex T."/>
            <person name="Thomas J."/>
            <person name="Vandecasteele C."/>
            <person name="Vares D."/>
            <person name="Vear F."/>
            <person name="Vautrin S."/>
            <person name="Crespi M."/>
            <person name="Mangin B."/>
            <person name="Burke J.M."/>
            <person name="Salse J."/>
            <person name="Munos S."/>
            <person name="Vincourt P."/>
            <person name="Rieseberg L.H."/>
            <person name="Langlade N.B."/>
        </authorList>
    </citation>
    <scope>NUCLEOTIDE SEQUENCE</scope>
    <source>
        <tissue evidence="1">Leaves</tissue>
    </source>
</reference>
<reference evidence="1" key="2">
    <citation type="submission" date="2020-06" db="EMBL/GenBank/DDBJ databases">
        <title>Helianthus annuus Genome sequencing and assembly Release 2.</title>
        <authorList>
            <person name="Gouzy J."/>
            <person name="Langlade N."/>
            <person name="Munos S."/>
        </authorList>
    </citation>
    <scope>NUCLEOTIDE SEQUENCE</scope>
    <source>
        <tissue evidence="1">Leaves</tissue>
    </source>
</reference>
<name>A0A9K3GWE7_HELAN</name>
<accession>A0A9K3GWE7</accession>
<keyword evidence="2" id="KW-1185">Reference proteome</keyword>
<gene>
    <name evidence="1" type="ORF">HanXRQr2_Chr16g0723191</name>
</gene>
<organism evidence="1 2">
    <name type="scientific">Helianthus annuus</name>
    <name type="common">Common sunflower</name>
    <dbReference type="NCBI Taxonomy" id="4232"/>
    <lineage>
        <taxon>Eukaryota</taxon>
        <taxon>Viridiplantae</taxon>
        <taxon>Streptophyta</taxon>
        <taxon>Embryophyta</taxon>
        <taxon>Tracheophyta</taxon>
        <taxon>Spermatophyta</taxon>
        <taxon>Magnoliopsida</taxon>
        <taxon>eudicotyledons</taxon>
        <taxon>Gunneridae</taxon>
        <taxon>Pentapetalae</taxon>
        <taxon>asterids</taxon>
        <taxon>campanulids</taxon>
        <taxon>Asterales</taxon>
        <taxon>Asteraceae</taxon>
        <taxon>Asteroideae</taxon>
        <taxon>Heliantheae alliance</taxon>
        <taxon>Heliantheae</taxon>
        <taxon>Helianthus</taxon>
    </lineage>
</organism>
<dbReference type="Gramene" id="mRNA:HanXRQr2_Chr16g0723191">
    <property type="protein sequence ID" value="mRNA:HanXRQr2_Chr16g0723191"/>
    <property type="gene ID" value="HanXRQr2_Chr16g0723191"/>
</dbReference>
<comment type="caution">
    <text evidence="1">The sequence shown here is derived from an EMBL/GenBank/DDBJ whole genome shotgun (WGS) entry which is preliminary data.</text>
</comment>
<proteinExistence type="predicted"/>
<dbReference type="Proteomes" id="UP000215914">
    <property type="component" value="Unassembled WGS sequence"/>
</dbReference>
<evidence type="ECO:0000313" key="1">
    <source>
        <dbReference type="EMBL" id="KAF5757900.1"/>
    </source>
</evidence>
<sequence length="44" mass="4817">MHPGEGYRVVSCIALELAVWSSRSGHGSTGEIYAIDFLILYIGF</sequence>